<evidence type="ECO:0000313" key="4">
    <source>
        <dbReference type="Proteomes" id="UP000708208"/>
    </source>
</evidence>
<dbReference type="InterPro" id="IPR051695">
    <property type="entry name" value="Phosphoglycerate_Mutase"/>
</dbReference>
<dbReference type="PANTHER" id="PTHR46517:SF1">
    <property type="entry name" value="FRUCTOSE-2,6-BISPHOSPHATASE TIGAR"/>
    <property type="match status" value="1"/>
</dbReference>
<reference evidence="3" key="1">
    <citation type="submission" date="2021-06" db="EMBL/GenBank/DDBJ databases">
        <authorList>
            <person name="Hodson N. C."/>
            <person name="Mongue J. A."/>
            <person name="Jaron S. K."/>
        </authorList>
    </citation>
    <scope>NUCLEOTIDE SEQUENCE</scope>
</reference>
<gene>
    <name evidence="3" type="ORF">AFUS01_LOCUS31997</name>
</gene>
<dbReference type="GO" id="GO:0045820">
    <property type="term" value="P:negative regulation of glycolytic process"/>
    <property type="evidence" value="ECO:0007669"/>
    <property type="project" value="TreeGrafter"/>
</dbReference>
<organism evidence="3 4">
    <name type="scientific">Allacma fusca</name>
    <dbReference type="NCBI Taxonomy" id="39272"/>
    <lineage>
        <taxon>Eukaryota</taxon>
        <taxon>Metazoa</taxon>
        <taxon>Ecdysozoa</taxon>
        <taxon>Arthropoda</taxon>
        <taxon>Hexapoda</taxon>
        <taxon>Collembola</taxon>
        <taxon>Symphypleona</taxon>
        <taxon>Sminthuridae</taxon>
        <taxon>Allacma</taxon>
    </lineage>
</organism>
<feature type="binding site" evidence="2">
    <location>
        <begin position="8"/>
        <end position="15"/>
    </location>
    <ligand>
        <name>substrate</name>
    </ligand>
</feature>
<dbReference type="AlphaFoldDB" id="A0A8J2KTN9"/>
<dbReference type="Pfam" id="PF00300">
    <property type="entry name" value="His_Phos_1"/>
    <property type="match status" value="1"/>
</dbReference>
<name>A0A8J2KTN9_9HEXA</name>
<dbReference type="GO" id="GO:0004331">
    <property type="term" value="F:fructose-2,6-bisphosphate 2-phosphatase activity"/>
    <property type="evidence" value="ECO:0007669"/>
    <property type="project" value="TreeGrafter"/>
</dbReference>
<dbReference type="InterPro" id="IPR013078">
    <property type="entry name" value="His_Pase_superF_clade-1"/>
</dbReference>
<protein>
    <recommendedName>
        <fullName evidence="5">Phosphoglycerate mutase</fullName>
    </recommendedName>
</protein>
<evidence type="ECO:0000313" key="3">
    <source>
        <dbReference type="EMBL" id="CAG7821677.1"/>
    </source>
</evidence>
<dbReference type="GO" id="GO:0005829">
    <property type="term" value="C:cytosol"/>
    <property type="evidence" value="ECO:0007669"/>
    <property type="project" value="TreeGrafter"/>
</dbReference>
<accession>A0A8J2KTN9</accession>
<dbReference type="Proteomes" id="UP000708208">
    <property type="component" value="Unassembled WGS sequence"/>
</dbReference>
<keyword evidence="4" id="KW-1185">Reference proteome</keyword>
<evidence type="ECO:0000256" key="2">
    <source>
        <dbReference type="PIRSR" id="PIRSR613078-2"/>
    </source>
</evidence>
<evidence type="ECO:0000256" key="1">
    <source>
        <dbReference type="ARBA" id="ARBA00022801"/>
    </source>
</evidence>
<dbReference type="SMART" id="SM00855">
    <property type="entry name" value="PGAM"/>
    <property type="match status" value="1"/>
</dbReference>
<sequence>MSLVYFVRHGESVGNHLLEGLSPDENILSENGHLQAHNLGIHLQNVTFTHVFASPYIRAISTAEHILSESKAVYSDDVIVVDPDIRERNLGIYEEKSTTELVKALMKTGDDYLDWAPEGAETRLDVERRLESFLKKIEMIVDSGLEEKTILVVTHCTLMVHLWHYLLQTMEKLQDEAQPRELEVVVAHGSDHLKSLQQDAFSSFANREKSLASRKSCMQQ</sequence>
<dbReference type="PANTHER" id="PTHR46517">
    <property type="entry name" value="FRUCTOSE-2,6-BISPHOSPHATASE TIGAR"/>
    <property type="match status" value="1"/>
</dbReference>
<proteinExistence type="predicted"/>
<dbReference type="CDD" id="cd07067">
    <property type="entry name" value="HP_PGM_like"/>
    <property type="match status" value="1"/>
</dbReference>
<dbReference type="OrthoDB" id="354304at2759"/>
<feature type="binding site" evidence="2">
    <location>
        <position position="58"/>
    </location>
    <ligand>
        <name>substrate</name>
    </ligand>
</feature>
<evidence type="ECO:0008006" key="5">
    <source>
        <dbReference type="Google" id="ProtNLM"/>
    </source>
</evidence>
<comment type="caution">
    <text evidence="3">The sequence shown here is derived from an EMBL/GenBank/DDBJ whole genome shotgun (WGS) entry which is preliminary data.</text>
</comment>
<dbReference type="EMBL" id="CAJVCH010517809">
    <property type="protein sequence ID" value="CAG7821677.1"/>
    <property type="molecule type" value="Genomic_DNA"/>
</dbReference>
<keyword evidence="1" id="KW-0378">Hydrolase</keyword>
<dbReference type="GO" id="GO:0043456">
    <property type="term" value="P:regulation of pentose-phosphate shunt"/>
    <property type="evidence" value="ECO:0007669"/>
    <property type="project" value="TreeGrafter"/>
</dbReference>